<accession>T2SRY0</accession>
<proteinExistence type="predicted"/>
<protein>
    <submittedName>
        <fullName evidence="1">Uncharacterized protein</fullName>
    </submittedName>
</protein>
<dbReference type="EMBL" id="ASYS01000347">
    <property type="protein sequence ID" value="EQD94990.1"/>
    <property type="molecule type" value="Genomic_DNA"/>
</dbReference>
<gene>
    <name evidence="1" type="ORF">L931_07330</name>
</gene>
<dbReference type="AlphaFoldDB" id="T2SRY0"/>
<comment type="caution">
    <text evidence="1">The sequence shown here is derived from an EMBL/GenBank/DDBJ whole genome shotgun (WGS) entry which is preliminary data.</text>
</comment>
<organism evidence="1 2">
    <name type="scientific">Helicobacter pylori PZ5024</name>
    <dbReference type="NCBI Taxonomy" id="1337391"/>
    <lineage>
        <taxon>Bacteria</taxon>
        <taxon>Pseudomonadati</taxon>
        <taxon>Campylobacterota</taxon>
        <taxon>Epsilonproteobacteria</taxon>
        <taxon>Campylobacterales</taxon>
        <taxon>Helicobacteraceae</taxon>
        <taxon>Helicobacter</taxon>
    </lineage>
</organism>
<evidence type="ECO:0000313" key="2">
    <source>
        <dbReference type="Proteomes" id="UP000015645"/>
    </source>
</evidence>
<dbReference type="Proteomes" id="UP000015645">
    <property type="component" value="Unassembled WGS sequence"/>
</dbReference>
<name>T2SRY0_HELPX</name>
<sequence length="29" mass="3084">MVLLVGVCIEELELFEVFLAGFSLNGGAL</sequence>
<evidence type="ECO:0000313" key="1">
    <source>
        <dbReference type="EMBL" id="EQD94990.1"/>
    </source>
</evidence>
<reference evidence="1 2" key="1">
    <citation type="journal article" date="2013" name="Genome Announc.">
        <title>Draft Genome Sequences of Helicobacter pylori Strains Isolated from Regions of Low and High Gastric Cancer Risk in Colombia.</title>
        <authorList>
            <person name="Sheh A."/>
            <person name="Piazuelo M.B."/>
            <person name="Wilson K.T."/>
            <person name="Correa P."/>
            <person name="Fox J.G."/>
        </authorList>
    </citation>
    <scope>NUCLEOTIDE SEQUENCE [LARGE SCALE GENOMIC DNA]</scope>
    <source>
        <strain evidence="1 2">PZ5024</strain>
    </source>
</reference>